<feature type="transmembrane region" description="Helical" evidence="1">
    <location>
        <begin position="21"/>
        <end position="44"/>
    </location>
</feature>
<keyword evidence="1" id="KW-0812">Transmembrane</keyword>
<organism evidence="2 3">
    <name type="scientific">Aeromicrobium endophyticum</name>
    <dbReference type="NCBI Taxonomy" id="2292704"/>
    <lineage>
        <taxon>Bacteria</taxon>
        <taxon>Bacillati</taxon>
        <taxon>Actinomycetota</taxon>
        <taxon>Actinomycetes</taxon>
        <taxon>Propionibacteriales</taxon>
        <taxon>Nocardioidaceae</taxon>
        <taxon>Aeromicrobium</taxon>
    </lineage>
</organism>
<comment type="caution">
    <text evidence="2">The sequence shown here is derived from an EMBL/GenBank/DDBJ whole genome shotgun (WGS) entry which is preliminary data.</text>
</comment>
<evidence type="ECO:0000313" key="3">
    <source>
        <dbReference type="Proteomes" id="UP000265581"/>
    </source>
</evidence>
<keyword evidence="1" id="KW-0472">Membrane</keyword>
<keyword evidence="1" id="KW-1133">Transmembrane helix</keyword>
<feature type="transmembrane region" description="Helical" evidence="1">
    <location>
        <begin position="215"/>
        <end position="235"/>
    </location>
</feature>
<dbReference type="OrthoDB" id="9813854at2"/>
<feature type="transmembrane region" description="Helical" evidence="1">
    <location>
        <begin position="180"/>
        <end position="203"/>
    </location>
</feature>
<feature type="transmembrane region" description="Helical" evidence="1">
    <location>
        <begin position="306"/>
        <end position="339"/>
    </location>
</feature>
<dbReference type="RefSeq" id="WP_119705736.1">
    <property type="nucleotide sequence ID" value="NZ_JBHSOI010000001.1"/>
</dbReference>
<feature type="transmembrane region" description="Helical" evidence="1">
    <location>
        <begin position="359"/>
        <end position="392"/>
    </location>
</feature>
<feature type="transmembrane region" description="Helical" evidence="1">
    <location>
        <begin position="50"/>
        <end position="68"/>
    </location>
</feature>
<dbReference type="PANTHER" id="PTHR30199">
    <property type="entry name" value="MFS FAMILY TRANSPORTER, PREDICTED SUBSTRATE BENZOATE"/>
    <property type="match status" value="1"/>
</dbReference>
<feature type="transmembrane region" description="Helical" evidence="1">
    <location>
        <begin position="98"/>
        <end position="120"/>
    </location>
</feature>
<proteinExistence type="predicted"/>
<dbReference type="PANTHER" id="PTHR30199:SF0">
    <property type="entry name" value="INNER MEMBRANE PROTEIN YDCO"/>
    <property type="match status" value="1"/>
</dbReference>
<dbReference type="GO" id="GO:0042925">
    <property type="term" value="F:benzoate transmembrane transporter activity"/>
    <property type="evidence" value="ECO:0007669"/>
    <property type="project" value="InterPro"/>
</dbReference>
<dbReference type="GO" id="GO:0005886">
    <property type="term" value="C:plasma membrane"/>
    <property type="evidence" value="ECO:0007669"/>
    <property type="project" value="TreeGrafter"/>
</dbReference>
<dbReference type="Proteomes" id="UP000265581">
    <property type="component" value="Unassembled WGS sequence"/>
</dbReference>
<sequence length="400" mass="40181">MEREVAGGPGSGGLQQPISAGIIAVLVGYTSSFAVVLTGLHAVGATSAQAASGLLVMCLTQAAGMIWLSRRHRIPVVLAWSTPGAALLAGTATPDGGWAVAVGAFLVAGAAYVLTGLWPALGRLIGLIPAPIAQAMLAGVLLELCLAPVGALRDDPWTILPVVVVWLAGVRFVPRWAAPAAFVAAGVVIGVDMIRTGTTIAGSDLLPQLTFTTPHWSWAALVGIALPLYVVTMASQNVPGFAIMKSLGYDVPWRDSLVTAGAATMLGASSGGHSVNLAAISAALAGGPPAGPDPQRRWIAAQSGGWTYVVLAVTSAALAALVAVAPVGVIATVAGLALLGTLAAAFEGAVSEPAGREAAVITFLVAASGITILGIGSAFWALIAGLVVHLVLRRPTGRHR</sequence>
<dbReference type="AlphaFoldDB" id="A0A371NYY1"/>
<evidence type="ECO:0000256" key="1">
    <source>
        <dbReference type="SAM" id="Phobius"/>
    </source>
</evidence>
<protein>
    <submittedName>
        <fullName evidence="2">Benzoate transporter</fullName>
    </submittedName>
</protein>
<evidence type="ECO:0000313" key="2">
    <source>
        <dbReference type="EMBL" id="REK68811.1"/>
    </source>
</evidence>
<keyword evidence="3" id="KW-1185">Reference proteome</keyword>
<dbReference type="Pfam" id="PF03594">
    <property type="entry name" value="BenE"/>
    <property type="match status" value="1"/>
</dbReference>
<name>A0A371NYY1_9ACTN</name>
<dbReference type="InterPro" id="IPR004711">
    <property type="entry name" value="Benzoate_Transporter"/>
</dbReference>
<dbReference type="NCBIfam" id="TIGR00843">
    <property type="entry name" value="benE"/>
    <property type="match status" value="1"/>
</dbReference>
<feature type="transmembrane region" description="Helical" evidence="1">
    <location>
        <begin position="132"/>
        <end position="151"/>
    </location>
</feature>
<gene>
    <name evidence="2" type="ORF">DX116_18230</name>
</gene>
<dbReference type="EMBL" id="QUBR01000003">
    <property type="protein sequence ID" value="REK68811.1"/>
    <property type="molecule type" value="Genomic_DNA"/>
</dbReference>
<feature type="transmembrane region" description="Helical" evidence="1">
    <location>
        <begin position="157"/>
        <end position="173"/>
    </location>
</feature>
<reference evidence="2 3" key="1">
    <citation type="submission" date="2018-08" db="EMBL/GenBank/DDBJ databases">
        <title>Aeromicrobium sp. M2KJ-4, whole genome shotgun sequence.</title>
        <authorList>
            <person name="Tuo L."/>
        </authorList>
    </citation>
    <scope>NUCLEOTIDE SEQUENCE [LARGE SCALE GENOMIC DNA]</scope>
    <source>
        <strain evidence="2 3">M2KJ-4</strain>
    </source>
</reference>
<accession>A0A371NYY1</accession>
<feature type="transmembrane region" description="Helical" evidence="1">
    <location>
        <begin position="75"/>
        <end position="92"/>
    </location>
</feature>